<proteinExistence type="predicted"/>
<organism evidence="1">
    <name type="scientific">Anguilla anguilla</name>
    <name type="common">European freshwater eel</name>
    <name type="synonym">Muraena anguilla</name>
    <dbReference type="NCBI Taxonomy" id="7936"/>
    <lineage>
        <taxon>Eukaryota</taxon>
        <taxon>Metazoa</taxon>
        <taxon>Chordata</taxon>
        <taxon>Craniata</taxon>
        <taxon>Vertebrata</taxon>
        <taxon>Euteleostomi</taxon>
        <taxon>Actinopterygii</taxon>
        <taxon>Neopterygii</taxon>
        <taxon>Teleostei</taxon>
        <taxon>Anguilliformes</taxon>
        <taxon>Anguillidae</taxon>
        <taxon>Anguilla</taxon>
    </lineage>
</organism>
<dbReference type="EMBL" id="GBXM01034671">
    <property type="protein sequence ID" value="JAH73906.1"/>
    <property type="molecule type" value="Transcribed_RNA"/>
</dbReference>
<dbReference type="AlphaFoldDB" id="A0A0E9V7D4"/>
<protein>
    <submittedName>
        <fullName evidence="1">Uncharacterized protein</fullName>
    </submittedName>
</protein>
<reference evidence="1" key="1">
    <citation type="submission" date="2014-11" db="EMBL/GenBank/DDBJ databases">
        <authorList>
            <person name="Amaro Gonzalez C."/>
        </authorList>
    </citation>
    <scope>NUCLEOTIDE SEQUENCE</scope>
</reference>
<sequence length="19" mass="1924">MHSVDSAGAGRSLLGCCFL</sequence>
<evidence type="ECO:0000313" key="1">
    <source>
        <dbReference type="EMBL" id="JAH73906.1"/>
    </source>
</evidence>
<name>A0A0E9V7D4_ANGAN</name>
<reference evidence="1" key="2">
    <citation type="journal article" date="2015" name="Fish Shellfish Immunol.">
        <title>Early steps in the European eel (Anguilla anguilla)-Vibrio vulnificus interaction in the gills: Role of the RtxA13 toxin.</title>
        <authorList>
            <person name="Callol A."/>
            <person name="Pajuelo D."/>
            <person name="Ebbesson L."/>
            <person name="Teles M."/>
            <person name="MacKenzie S."/>
            <person name="Amaro C."/>
        </authorList>
    </citation>
    <scope>NUCLEOTIDE SEQUENCE</scope>
</reference>
<accession>A0A0E9V7D4</accession>